<comment type="caution">
    <text evidence="2">The sequence shown here is derived from an EMBL/GenBank/DDBJ whole genome shotgun (WGS) entry which is preliminary data.</text>
</comment>
<keyword evidence="1" id="KW-1133">Transmembrane helix</keyword>
<name>A0A2G1W2T7_9BACT</name>
<dbReference type="AlphaFoldDB" id="A0A2G1W2T7"/>
<gene>
    <name evidence="2" type="ORF">CEE69_21515</name>
</gene>
<evidence type="ECO:0000256" key="1">
    <source>
        <dbReference type="SAM" id="Phobius"/>
    </source>
</evidence>
<accession>A0A2G1W2T7</accession>
<reference evidence="2 3" key="1">
    <citation type="submission" date="2017-06" db="EMBL/GenBank/DDBJ databases">
        <title>Description of Rhodopirellula bahusiensis sp. nov.</title>
        <authorList>
            <person name="Kizina J."/>
            <person name="Harder J."/>
        </authorList>
    </citation>
    <scope>NUCLEOTIDE SEQUENCE [LARGE SCALE GENOMIC DNA]</scope>
    <source>
        <strain evidence="2 3">SWK21</strain>
    </source>
</reference>
<feature type="transmembrane region" description="Helical" evidence="1">
    <location>
        <begin position="66"/>
        <end position="89"/>
    </location>
</feature>
<evidence type="ECO:0000313" key="2">
    <source>
        <dbReference type="EMBL" id="PHQ33305.1"/>
    </source>
</evidence>
<dbReference type="RefSeq" id="WP_099262700.1">
    <property type="nucleotide sequence ID" value="NZ_NIZW01000018.1"/>
</dbReference>
<keyword evidence="3" id="KW-1185">Reference proteome</keyword>
<dbReference type="EMBL" id="NIZW01000018">
    <property type="protein sequence ID" value="PHQ33305.1"/>
    <property type="molecule type" value="Genomic_DNA"/>
</dbReference>
<dbReference type="GeneID" id="90610560"/>
<evidence type="ECO:0000313" key="3">
    <source>
        <dbReference type="Proteomes" id="UP000225740"/>
    </source>
</evidence>
<protein>
    <submittedName>
        <fullName evidence="2">Uncharacterized protein</fullName>
    </submittedName>
</protein>
<feature type="transmembrane region" description="Helical" evidence="1">
    <location>
        <begin position="35"/>
        <end position="54"/>
    </location>
</feature>
<feature type="transmembrane region" description="Helical" evidence="1">
    <location>
        <begin position="7"/>
        <end position="29"/>
    </location>
</feature>
<organism evidence="2 3">
    <name type="scientific">Rhodopirellula bahusiensis</name>
    <dbReference type="NCBI Taxonomy" id="2014065"/>
    <lineage>
        <taxon>Bacteria</taxon>
        <taxon>Pseudomonadati</taxon>
        <taxon>Planctomycetota</taxon>
        <taxon>Planctomycetia</taxon>
        <taxon>Pirellulales</taxon>
        <taxon>Pirellulaceae</taxon>
        <taxon>Rhodopirellula</taxon>
    </lineage>
</organism>
<keyword evidence="1" id="KW-0472">Membrane</keyword>
<dbReference type="Proteomes" id="UP000225740">
    <property type="component" value="Unassembled WGS sequence"/>
</dbReference>
<proteinExistence type="predicted"/>
<keyword evidence="1" id="KW-0812">Transmembrane</keyword>
<sequence length="93" mass="10305">MSRYRFTLYALFCLVTGVAAFFGLVRFLVRQPEMLTPIVTVFVFLGCVLSPGIASRRDSARNRMTLGCLVLPLFFVVCGFAFSVVILMLSRGG</sequence>